<dbReference type="Proteomes" id="UP000257323">
    <property type="component" value="Unassembled WGS sequence"/>
</dbReference>
<proteinExistence type="predicted"/>
<feature type="transmembrane region" description="Helical" evidence="3">
    <location>
        <begin position="35"/>
        <end position="59"/>
    </location>
</feature>
<feature type="region of interest" description="Disordered" evidence="2">
    <location>
        <begin position="1"/>
        <end position="27"/>
    </location>
</feature>
<evidence type="ECO:0000256" key="3">
    <source>
        <dbReference type="SAM" id="Phobius"/>
    </source>
</evidence>
<feature type="compositionally biased region" description="Basic and acidic residues" evidence="2">
    <location>
        <begin position="1"/>
        <end position="13"/>
    </location>
</feature>
<reference evidence="4 5" key="1">
    <citation type="submission" date="2018-08" db="EMBL/GenBank/DDBJ databases">
        <title>Genome analysis of the thermophilic bacterium of the candidate phylum Aminicenantes from deep subsurface aquifer revealed its physiology and ecological role.</title>
        <authorList>
            <person name="Kadnikov V.V."/>
            <person name="Mardanov A.V."/>
            <person name="Beletsky A.V."/>
            <person name="Karnachuk O.V."/>
            <person name="Ravin N.V."/>
        </authorList>
    </citation>
    <scope>NUCLEOTIDE SEQUENCE [LARGE SCALE GENOMIC DNA]</scope>
    <source>
        <strain evidence="4">BY38</strain>
    </source>
</reference>
<gene>
    <name evidence="4" type="ORF">OP8BY_2370</name>
</gene>
<keyword evidence="1" id="KW-0175">Coiled coil</keyword>
<evidence type="ECO:0000256" key="1">
    <source>
        <dbReference type="SAM" id="Coils"/>
    </source>
</evidence>
<protein>
    <submittedName>
        <fullName evidence="4">Uncharacterized protein</fullName>
    </submittedName>
</protein>
<feature type="coiled-coil region" evidence="1">
    <location>
        <begin position="313"/>
        <end position="361"/>
    </location>
</feature>
<evidence type="ECO:0000313" key="5">
    <source>
        <dbReference type="Proteomes" id="UP000257323"/>
    </source>
</evidence>
<dbReference type="EMBL" id="QUAH01000019">
    <property type="protein sequence ID" value="RFT14793.1"/>
    <property type="molecule type" value="Genomic_DNA"/>
</dbReference>
<keyword evidence="3" id="KW-0812">Transmembrane</keyword>
<evidence type="ECO:0000256" key="2">
    <source>
        <dbReference type="SAM" id="MobiDB-lite"/>
    </source>
</evidence>
<evidence type="ECO:0000313" key="4">
    <source>
        <dbReference type="EMBL" id="RFT14793.1"/>
    </source>
</evidence>
<organism evidence="4 5">
    <name type="scientific">Candidatus Saccharicenans subterraneus</name>
    <dbReference type="NCBI Taxonomy" id="2508984"/>
    <lineage>
        <taxon>Bacteria</taxon>
        <taxon>Candidatus Aminicenantota</taxon>
        <taxon>Candidatus Aminicenantia</taxon>
        <taxon>Candidatus Aminicenantales</taxon>
        <taxon>Candidatus Saccharicenantaceae</taxon>
        <taxon>Candidatus Saccharicenans</taxon>
    </lineage>
</organism>
<sequence>MKMVKMADNKYPSRTDNNPAGKGTIGKKDDHSGRALIISSMFLLLIFSLLSLVAGYGFAQECDGTQWKTDNRGLVFVPKGQKETLLIGGVWYDCWGCGDCIPVSGQAQQPRPTVQPRRPRQELSDEEMIALIERTKELTGRVKALDEVRAQAESKAFRHGLFVLSRELKLLPDQPIPQFEGLKLKLQDLAEKATTVKEMANIARWSLQSAHIMSRDEARRISGWGFDEWGASAGVRDLSQLAPEIPLPETKTPQFIAFKYIADWAADMHAKILRLSEGKNEYDKKAWELREQRSNMLYRGELPPLKSSYTEDEKKKMQLYEDLEKQAAALLKEANQMFQEAMDYSQQVSEMERELIKLINDPSKCEDFLSRQTIKK</sequence>
<comment type="caution">
    <text evidence="4">The sequence shown here is derived from an EMBL/GenBank/DDBJ whole genome shotgun (WGS) entry which is preliminary data.</text>
</comment>
<name>A0A3E2BJ63_9BACT</name>
<dbReference type="AlphaFoldDB" id="A0A3E2BJ63"/>
<accession>A0A3E2BJ63</accession>
<keyword evidence="3" id="KW-1133">Transmembrane helix</keyword>
<keyword evidence="3" id="KW-0472">Membrane</keyword>